<gene>
    <name evidence="2" type="primary">Necator_chrIII.g9165</name>
    <name evidence="2" type="ORF">RB195_008400</name>
</gene>
<evidence type="ECO:0000313" key="3">
    <source>
        <dbReference type="Proteomes" id="UP001303046"/>
    </source>
</evidence>
<feature type="region of interest" description="Disordered" evidence="1">
    <location>
        <begin position="1"/>
        <end position="22"/>
    </location>
</feature>
<comment type="caution">
    <text evidence="2">The sequence shown here is derived from an EMBL/GenBank/DDBJ whole genome shotgun (WGS) entry which is preliminary data.</text>
</comment>
<sequence>MRAASRSRSQRSTPWSSSTSVYPTVTSSTFFWEPDNLRKRLYATSSATSATYSHTSAGHEAMIPIDRSMYSRSEPSPTADIYNS</sequence>
<evidence type="ECO:0000313" key="2">
    <source>
        <dbReference type="EMBL" id="KAK6739883.1"/>
    </source>
</evidence>
<organism evidence="2 3">
    <name type="scientific">Necator americanus</name>
    <name type="common">Human hookworm</name>
    <dbReference type="NCBI Taxonomy" id="51031"/>
    <lineage>
        <taxon>Eukaryota</taxon>
        <taxon>Metazoa</taxon>
        <taxon>Ecdysozoa</taxon>
        <taxon>Nematoda</taxon>
        <taxon>Chromadorea</taxon>
        <taxon>Rhabditida</taxon>
        <taxon>Rhabditina</taxon>
        <taxon>Rhabditomorpha</taxon>
        <taxon>Strongyloidea</taxon>
        <taxon>Ancylostomatidae</taxon>
        <taxon>Bunostominae</taxon>
        <taxon>Necator</taxon>
    </lineage>
</organism>
<reference evidence="2 3" key="1">
    <citation type="submission" date="2023-08" db="EMBL/GenBank/DDBJ databases">
        <title>A Necator americanus chromosomal reference genome.</title>
        <authorList>
            <person name="Ilik V."/>
            <person name="Petrzelkova K.J."/>
            <person name="Pardy F."/>
            <person name="Fuh T."/>
            <person name="Niatou-Singa F.S."/>
            <person name="Gouil Q."/>
            <person name="Baker L."/>
            <person name="Ritchie M.E."/>
            <person name="Jex A.R."/>
            <person name="Gazzola D."/>
            <person name="Li H."/>
            <person name="Toshio Fujiwara R."/>
            <person name="Zhan B."/>
            <person name="Aroian R.V."/>
            <person name="Pafco B."/>
            <person name="Schwarz E.M."/>
        </authorList>
    </citation>
    <scope>NUCLEOTIDE SEQUENCE [LARGE SCALE GENOMIC DNA]</scope>
    <source>
        <strain evidence="2 3">Aroian</strain>
        <tissue evidence="2">Whole animal</tissue>
    </source>
</reference>
<feature type="region of interest" description="Disordered" evidence="1">
    <location>
        <begin position="65"/>
        <end position="84"/>
    </location>
</feature>
<keyword evidence="3" id="KW-1185">Reference proteome</keyword>
<dbReference type="EMBL" id="JAVFWL010000003">
    <property type="protein sequence ID" value="KAK6739883.1"/>
    <property type="molecule type" value="Genomic_DNA"/>
</dbReference>
<accession>A0ABR1CQB7</accession>
<proteinExistence type="predicted"/>
<feature type="compositionally biased region" description="Polar residues" evidence="1">
    <location>
        <begin position="70"/>
        <end position="84"/>
    </location>
</feature>
<dbReference type="Proteomes" id="UP001303046">
    <property type="component" value="Unassembled WGS sequence"/>
</dbReference>
<protein>
    <submittedName>
        <fullName evidence="2">Uncharacterized protein</fullName>
    </submittedName>
</protein>
<evidence type="ECO:0000256" key="1">
    <source>
        <dbReference type="SAM" id="MobiDB-lite"/>
    </source>
</evidence>
<name>A0ABR1CQB7_NECAM</name>